<evidence type="ECO:0000313" key="2">
    <source>
        <dbReference type="EMBL" id="CAG9772519.1"/>
    </source>
</evidence>
<keyword evidence="3" id="KW-1185">Reference proteome</keyword>
<feature type="coiled-coil region" evidence="1">
    <location>
        <begin position="9"/>
        <end position="37"/>
    </location>
</feature>
<evidence type="ECO:0000313" key="3">
    <source>
        <dbReference type="Proteomes" id="UP001152799"/>
    </source>
</evidence>
<protein>
    <submittedName>
        <fullName evidence="2">Uncharacterized protein</fullName>
    </submittedName>
</protein>
<keyword evidence="1" id="KW-0175">Coiled coil</keyword>
<dbReference type="OrthoDB" id="6782876at2759"/>
<organism evidence="2 3">
    <name type="scientific">Ceutorhynchus assimilis</name>
    <name type="common">cabbage seed weevil</name>
    <dbReference type="NCBI Taxonomy" id="467358"/>
    <lineage>
        <taxon>Eukaryota</taxon>
        <taxon>Metazoa</taxon>
        <taxon>Ecdysozoa</taxon>
        <taxon>Arthropoda</taxon>
        <taxon>Hexapoda</taxon>
        <taxon>Insecta</taxon>
        <taxon>Pterygota</taxon>
        <taxon>Neoptera</taxon>
        <taxon>Endopterygota</taxon>
        <taxon>Coleoptera</taxon>
        <taxon>Polyphaga</taxon>
        <taxon>Cucujiformia</taxon>
        <taxon>Curculionidae</taxon>
        <taxon>Ceutorhynchinae</taxon>
        <taxon>Ceutorhynchus</taxon>
    </lineage>
</organism>
<dbReference type="Proteomes" id="UP001152799">
    <property type="component" value="Chromosome 8"/>
</dbReference>
<sequence>MDIWKGSSEDKLRQEIDEILERNVSQSQQNKENQEQQWQLIKTSLLGPSEKEFRTNKDKKEDWMTDEILKLMNERRKYKAKNNTCYKKLQSKIRIKIREAKETYFSERYNEIEELRNRYDNFNLHKKVKELAGFEKKKNSNILLDKEGNIIMETEKKLRRWEEYIEELFHAETGKHGCRLSRWRHRT</sequence>
<evidence type="ECO:0000256" key="1">
    <source>
        <dbReference type="SAM" id="Coils"/>
    </source>
</evidence>
<dbReference type="AlphaFoldDB" id="A0A9N9MYG3"/>
<dbReference type="EMBL" id="OU892284">
    <property type="protein sequence ID" value="CAG9772519.1"/>
    <property type="molecule type" value="Genomic_DNA"/>
</dbReference>
<proteinExistence type="predicted"/>
<gene>
    <name evidence="2" type="ORF">CEUTPL_LOCUS12928</name>
</gene>
<reference evidence="2" key="1">
    <citation type="submission" date="2022-01" db="EMBL/GenBank/DDBJ databases">
        <authorList>
            <person name="King R."/>
        </authorList>
    </citation>
    <scope>NUCLEOTIDE SEQUENCE</scope>
</reference>
<accession>A0A9N9MYG3</accession>
<name>A0A9N9MYG3_9CUCU</name>